<sequence>MTTAGAGALGSVLCVLTGASRGFGRTLAHELCPRVLPGSTLLLVSRTEEALKRLAEELGHEFPGVRVRWAAADLSTTEGVSATVRAARELQAGTAHRLLIINNAGSIGDVSKMFVDFSAPEEVTKYMKFNVSSPLCLTASLLKTFPRRPDLQRLVVNVSSLAALQPYKSWVLYCSGKAARDMMFRVLAEEEDDVRVLSYAPGPLDTDMHEVACTQTADPELRRAIMDRKEKGNMVDIRVSANKMLDLLEADAYKSGDHIDFYD</sequence>
<dbReference type="InterPro" id="IPR051721">
    <property type="entry name" value="Biopterin_syn/organic_redct"/>
</dbReference>
<comment type="catalytic activity">
    <reaction evidence="11">
        <text>L-erythro-7,8-dihydrobiopterin + NADP(+) = L-sepiapterin + NADPH + H(+)</text>
        <dbReference type="Rhea" id="RHEA:18953"/>
        <dbReference type="ChEBI" id="CHEBI:15378"/>
        <dbReference type="ChEBI" id="CHEBI:43029"/>
        <dbReference type="ChEBI" id="CHEBI:57783"/>
        <dbReference type="ChEBI" id="CHEBI:58349"/>
        <dbReference type="ChEBI" id="CHEBI:194527"/>
        <dbReference type="EC" id="1.1.1.153"/>
    </reaction>
</comment>
<dbReference type="GO" id="GO:0004757">
    <property type="term" value="F:sepiapterin reductase (NADP+) activity"/>
    <property type="evidence" value="ECO:0007669"/>
    <property type="project" value="UniProtKB-EC"/>
</dbReference>
<comment type="function">
    <text evidence="10">Catalyzes the final one or two reductions in tetra-hydrobiopterin biosynthesis to form 5,6,7,8-tetrahydrobiopterin.</text>
</comment>
<dbReference type="Pfam" id="PF00106">
    <property type="entry name" value="adh_short"/>
    <property type="match status" value="1"/>
</dbReference>
<dbReference type="PRINTS" id="PR00081">
    <property type="entry name" value="GDHRDH"/>
</dbReference>
<evidence type="ECO:0000256" key="7">
    <source>
        <dbReference type="ARBA" id="ARBA00022857"/>
    </source>
</evidence>
<name>A0A974DWB3_XENLA</name>
<dbReference type="Gene3D" id="3.40.50.720">
    <property type="entry name" value="NAD(P)-binding Rossmann-like Domain"/>
    <property type="match status" value="1"/>
</dbReference>
<evidence type="ECO:0000313" key="13">
    <source>
        <dbReference type="Proteomes" id="UP000694892"/>
    </source>
</evidence>
<organism evidence="12 13">
    <name type="scientific">Xenopus laevis</name>
    <name type="common">African clawed frog</name>
    <dbReference type="NCBI Taxonomy" id="8355"/>
    <lineage>
        <taxon>Eukaryota</taxon>
        <taxon>Metazoa</taxon>
        <taxon>Chordata</taxon>
        <taxon>Craniata</taxon>
        <taxon>Vertebrata</taxon>
        <taxon>Euteleostomi</taxon>
        <taxon>Amphibia</taxon>
        <taxon>Batrachia</taxon>
        <taxon>Anura</taxon>
        <taxon>Pipoidea</taxon>
        <taxon>Pipidae</taxon>
        <taxon>Xenopodinae</taxon>
        <taxon>Xenopus</taxon>
        <taxon>Xenopus</taxon>
    </lineage>
</organism>
<evidence type="ECO:0000256" key="2">
    <source>
        <dbReference type="ARBA" id="ARBA00010483"/>
    </source>
</evidence>
<dbReference type="SUPFAM" id="SSF51735">
    <property type="entry name" value="NAD(P)-binding Rossmann-fold domains"/>
    <property type="match status" value="1"/>
</dbReference>
<evidence type="ECO:0000256" key="3">
    <source>
        <dbReference type="ARBA" id="ARBA00011738"/>
    </source>
</evidence>
<keyword evidence="7" id="KW-0521">NADP</keyword>
<comment type="similarity">
    <text evidence="2">Belongs to the sepiapterin reductase family.</text>
</comment>
<proteinExistence type="inferred from homology"/>
<reference evidence="13" key="1">
    <citation type="journal article" date="2016" name="Nature">
        <title>Genome evolution in the allotetraploid frog Xenopus laevis.</title>
        <authorList>
            <person name="Session A.M."/>
            <person name="Uno Y."/>
            <person name="Kwon T."/>
            <person name="Chapman J.A."/>
            <person name="Toyoda A."/>
            <person name="Takahashi S."/>
            <person name="Fukui A."/>
            <person name="Hikosaka A."/>
            <person name="Suzuki A."/>
            <person name="Kondo M."/>
            <person name="van Heeringen S.J."/>
            <person name="Quigley I."/>
            <person name="Heinz S."/>
            <person name="Ogino H."/>
            <person name="Ochi H."/>
            <person name="Hellsten U."/>
            <person name="Lyons J.B."/>
            <person name="Simakov O."/>
            <person name="Putnam N."/>
            <person name="Stites J."/>
            <person name="Kuroki Y."/>
            <person name="Tanaka T."/>
            <person name="Michiue T."/>
            <person name="Watanabe M."/>
            <person name="Bogdanovic O."/>
            <person name="Lister R."/>
            <person name="Georgiou G."/>
            <person name="Paranjpe S.S."/>
            <person name="van Kruijsbergen I."/>
            <person name="Shu S."/>
            <person name="Carlson J."/>
            <person name="Kinoshita T."/>
            <person name="Ohta Y."/>
            <person name="Mawaribuchi S."/>
            <person name="Jenkins J."/>
            <person name="Grimwood J."/>
            <person name="Schmutz J."/>
            <person name="Mitros T."/>
            <person name="Mozaffari S.V."/>
            <person name="Suzuki Y."/>
            <person name="Haramoto Y."/>
            <person name="Yamamoto T.S."/>
            <person name="Takagi C."/>
            <person name="Heald R."/>
            <person name="Miller K."/>
            <person name="Haudenschild C."/>
            <person name="Kitzman J."/>
            <person name="Nakayama T."/>
            <person name="Izutsu Y."/>
            <person name="Robert J."/>
            <person name="Fortriede J."/>
            <person name="Burns K."/>
            <person name="Lotay V."/>
            <person name="Karimi K."/>
            <person name="Yasuoka Y."/>
            <person name="Dichmann D.S."/>
            <person name="Flajnik M.F."/>
            <person name="Houston D.W."/>
            <person name="Shendure J."/>
            <person name="DuPasquier L."/>
            <person name="Vize P.D."/>
            <person name="Zorn A.M."/>
            <person name="Ito M."/>
            <person name="Marcotte E.M."/>
            <person name="Wallingford J.B."/>
            <person name="Ito Y."/>
            <person name="Asashima M."/>
            <person name="Ueno N."/>
            <person name="Matsuda Y."/>
            <person name="Veenstra G.J."/>
            <person name="Fujiyama A."/>
            <person name="Harland R.M."/>
            <person name="Taira M."/>
            <person name="Rokhsar D.S."/>
        </authorList>
    </citation>
    <scope>NUCLEOTIDE SEQUENCE [LARGE SCALE GENOMIC DNA]</scope>
    <source>
        <strain evidence="13">J</strain>
    </source>
</reference>
<gene>
    <name evidence="12" type="ORF">XELAEV_18004924mg</name>
</gene>
<dbReference type="PANTHER" id="PTHR44085">
    <property type="entry name" value="SEPIAPTERIN REDUCTASE"/>
    <property type="match status" value="1"/>
</dbReference>
<accession>A0A974DWB3</accession>
<evidence type="ECO:0000256" key="11">
    <source>
        <dbReference type="ARBA" id="ARBA00093216"/>
    </source>
</evidence>
<protein>
    <recommendedName>
        <fullName evidence="5">Sepiapterin reductase</fullName>
        <ecNumber evidence="4">1.1.1.153</ecNumber>
    </recommendedName>
</protein>
<dbReference type="EMBL" id="CM004466">
    <property type="protein sequence ID" value="OCT99133.1"/>
    <property type="molecule type" value="Genomic_DNA"/>
</dbReference>
<dbReference type="GO" id="GO:0006729">
    <property type="term" value="P:tetrahydrobiopterin biosynthetic process"/>
    <property type="evidence" value="ECO:0007669"/>
    <property type="project" value="InterPro"/>
</dbReference>
<evidence type="ECO:0000256" key="9">
    <source>
        <dbReference type="ARBA" id="ARBA00052208"/>
    </source>
</evidence>
<dbReference type="InterPro" id="IPR006393">
    <property type="entry name" value="Sepiapterin_red"/>
</dbReference>
<comment type="subcellular location">
    <subcellularLocation>
        <location evidence="1">Cytoplasm</location>
    </subcellularLocation>
</comment>
<dbReference type="NCBIfam" id="TIGR01500">
    <property type="entry name" value="sepiapter_red"/>
    <property type="match status" value="1"/>
</dbReference>
<dbReference type="OMA" id="FKGWTLY"/>
<evidence type="ECO:0000256" key="4">
    <source>
        <dbReference type="ARBA" id="ARBA00013075"/>
    </source>
</evidence>
<dbReference type="FunFam" id="3.40.50.720:FF:000259">
    <property type="entry name" value="Sepiapterin reductase"/>
    <property type="match status" value="1"/>
</dbReference>
<dbReference type="InterPro" id="IPR036291">
    <property type="entry name" value="NAD(P)-bd_dom_sf"/>
</dbReference>
<evidence type="ECO:0000256" key="5">
    <source>
        <dbReference type="ARBA" id="ARBA00019170"/>
    </source>
</evidence>
<dbReference type="EC" id="1.1.1.153" evidence="4"/>
<dbReference type="Proteomes" id="UP000694892">
    <property type="component" value="Chromosome 1L"/>
</dbReference>
<keyword evidence="8" id="KW-0560">Oxidoreductase</keyword>
<dbReference type="GO" id="GO:0005737">
    <property type="term" value="C:cytoplasm"/>
    <property type="evidence" value="ECO:0007669"/>
    <property type="project" value="UniProtKB-SubCell"/>
</dbReference>
<dbReference type="CDD" id="cd05367">
    <property type="entry name" value="SPR-like_SDR_c"/>
    <property type="match status" value="1"/>
</dbReference>
<comment type="subunit">
    <text evidence="3">Homodimer.</text>
</comment>
<evidence type="ECO:0000256" key="1">
    <source>
        <dbReference type="ARBA" id="ARBA00004496"/>
    </source>
</evidence>
<dbReference type="PANTHER" id="PTHR44085:SF2">
    <property type="entry name" value="SEPIAPTERIN REDUCTASE"/>
    <property type="match status" value="1"/>
</dbReference>
<dbReference type="AlphaFoldDB" id="A0A974DWB3"/>
<keyword evidence="6" id="KW-0963">Cytoplasm</keyword>
<comment type="catalytic activity">
    <reaction evidence="9">
        <text>(6R)-L-erythro-5,6,7,8-tetrahydrobiopterin + 2 NADP(+) = 6-pyruvoyl-5,6,7,8-tetrahydropterin + 2 NADPH + 2 H(+)</text>
        <dbReference type="Rhea" id="RHEA:32627"/>
        <dbReference type="ChEBI" id="CHEBI:15378"/>
        <dbReference type="ChEBI" id="CHEBI:57783"/>
        <dbReference type="ChEBI" id="CHEBI:58349"/>
        <dbReference type="ChEBI" id="CHEBI:59560"/>
        <dbReference type="ChEBI" id="CHEBI:136564"/>
        <dbReference type="EC" id="1.1.1.153"/>
    </reaction>
</comment>
<evidence type="ECO:0000256" key="6">
    <source>
        <dbReference type="ARBA" id="ARBA00022490"/>
    </source>
</evidence>
<evidence type="ECO:0000256" key="10">
    <source>
        <dbReference type="ARBA" id="ARBA00055209"/>
    </source>
</evidence>
<evidence type="ECO:0000256" key="8">
    <source>
        <dbReference type="ARBA" id="ARBA00023002"/>
    </source>
</evidence>
<evidence type="ECO:0000313" key="12">
    <source>
        <dbReference type="EMBL" id="OCT99133.1"/>
    </source>
</evidence>
<dbReference type="InterPro" id="IPR002347">
    <property type="entry name" value="SDR_fam"/>
</dbReference>